<evidence type="ECO:0000256" key="6">
    <source>
        <dbReference type="ARBA" id="ARBA00022837"/>
    </source>
</evidence>
<evidence type="ECO:0000256" key="4">
    <source>
        <dbReference type="ARBA" id="ARBA00022729"/>
    </source>
</evidence>
<dbReference type="PANTHER" id="PTHR45953">
    <property type="entry name" value="IDURONATE 2-SULFATASE"/>
    <property type="match status" value="1"/>
</dbReference>
<keyword evidence="4" id="KW-0732">Signal</keyword>
<dbReference type="GO" id="GO:0046872">
    <property type="term" value="F:metal ion binding"/>
    <property type="evidence" value="ECO:0007669"/>
    <property type="project" value="UniProtKB-KW"/>
</dbReference>
<dbReference type="PANTHER" id="PTHR45953:SF1">
    <property type="entry name" value="IDURONATE 2-SULFATASE"/>
    <property type="match status" value="1"/>
</dbReference>
<keyword evidence="3" id="KW-0479">Metal-binding</keyword>
<dbReference type="InterPro" id="IPR035874">
    <property type="entry name" value="IDS"/>
</dbReference>
<evidence type="ECO:0000256" key="1">
    <source>
        <dbReference type="ARBA" id="ARBA00001913"/>
    </source>
</evidence>
<dbReference type="CDD" id="cd16030">
    <property type="entry name" value="iduronate-2-sulfatase"/>
    <property type="match status" value="1"/>
</dbReference>
<dbReference type="GO" id="GO:0005737">
    <property type="term" value="C:cytoplasm"/>
    <property type="evidence" value="ECO:0007669"/>
    <property type="project" value="TreeGrafter"/>
</dbReference>
<dbReference type="Pfam" id="PF00884">
    <property type="entry name" value="Sulfatase"/>
    <property type="match status" value="1"/>
</dbReference>
<dbReference type="AlphaFoldDB" id="A0A8J1Y8W4"/>
<dbReference type="GO" id="GO:0004423">
    <property type="term" value="F:iduronate-2-sulfatase activity"/>
    <property type="evidence" value="ECO:0007669"/>
    <property type="project" value="InterPro"/>
</dbReference>
<evidence type="ECO:0000313" key="8">
    <source>
        <dbReference type="Proteomes" id="UP000749559"/>
    </source>
</evidence>
<sequence length="510" mass="58367">MQPILLMILILGSTLFHISTARKNVLFILADDMRPEIAALRDNDSPSQMHDKMYTPHLDAFTEHSAVFRRAYVQQAICGPSRASFMTGRRPDTTRVYNLQDYFRRVGGNFSTIPQYFKERGYRTLGMGKIFHSGQSAGGNNDAPSWSSDETFFHSPSRRGYWNPIKKEHSWYSINTTLEREHPIGDQEVTDHAISVLQRLAPKAISGEENFFMAVGFYLPHLPFIFPERFLQYYPISDIKQPSNPYAPLNMPDYAWHSNGELLNGYGDIKSLNISGAPNTTWPSQLVLDLRRAYYASISYVDSLFGQIMTELDNLGLRNDTIVMFGSDHGWQLYEHTAWCKHTNFELATRTPLMFRAPGLTDQGIMSDHLVEYVDIYSTLVELADLPAAPLCPENPAAIQECTEGTSLVPIMKNSSLPGKPRVFMQYPRYRQFGRVMGYSMRTDKYRYTEWVRFNETGFGPDWTAQEAVELYDHTNDQEENVNRANDAEYASIVEQLKGHLHEGWRPVAN</sequence>
<comment type="caution">
    <text evidence="7">The sequence shown here is derived from an EMBL/GenBank/DDBJ whole genome shotgun (WGS) entry which is preliminary data.</text>
</comment>
<protein>
    <submittedName>
        <fullName evidence="7">Uncharacterized protein</fullName>
    </submittedName>
</protein>
<dbReference type="Proteomes" id="UP000749559">
    <property type="component" value="Unassembled WGS sequence"/>
</dbReference>
<evidence type="ECO:0000256" key="5">
    <source>
        <dbReference type="ARBA" id="ARBA00022801"/>
    </source>
</evidence>
<evidence type="ECO:0000256" key="3">
    <source>
        <dbReference type="ARBA" id="ARBA00022723"/>
    </source>
</evidence>
<dbReference type="Gene3D" id="3.40.720.10">
    <property type="entry name" value="Alkaline Phosphatase, subunit A"/>
    <property type="match status" value="1"/>
</dbReference>
<proteinExistence type="inferred from homology"/>
<accession>A0A8J1Y8W4</accession>
<organism evidence="7 8">
    <name type="scientific">Owenia fusiformis</name>
    <name type="common">Polychaete worm</name>
    <dbReference type="NCBI Taxonomy" id="6347"/>
    <lineage>
        <taxon>Eukaryota</taxon>
        <taxon>Metazoa</taxon>
        <taxon>Spiralia</taxon>
        <taxon>Lophotrochozoa</taxon>
        <taxon>Annelida</taxon>
        <taxon>Polychaeta</taxon>
        <taxon>Sedentaria</taxon>
        <taxon>Canalipalpata</taxon>
        <taxon>Sabellida</taxon>
        <taxon>Oweniida</taxon>
        <taxon>Oweniidae</taxon>
        <taxon>Owenia</taxon>
    </lineage>
</organism>
<dbReference type="SUPFAM" id="SSF53649">
    <property type="entry name" value="Alkaline phosphatase-like"/>
    <property type="match status" value="1"/>
</dbReference>
<keyword evidence="5" id="KW-0378">Hydrolase</keyword>
<comment type="similarity">
    <text evidence="2">Belongs to the sulfatase family.</text>
</comment>
<comment type="cofactor">
    <cofactor evidence="1">
        <name>Ca(2+)</name>
        <dbReference type="ChEBI" id="CHEBI:29108"/>
    </cofactor>
</comment>
<dbReference type="InterPro" id="IPR024607">
    <property type="entry name" value="Sulfatase_CS"/>
</dbReference>
<keyword evidence="6" id="KW-0106">Calcium</keyword>
<evidence type="ECO:0000313" key="7">
    <source>
        <dbReference type="EMBL" id="CAH1778820.1"/>
    </source>
</evidence>
<dbReference type="PROSITE" id="PS00523">
    <property type="entry name" value="SULFATASE_1"/>
    <property type="match status" value="1"/>
</dbReference>
<dbReference type="EMBL" id="CAIIXF020000003">
    <property type="protein sequence ID" value="CAH1778820.1"/>
    <property type="molecule type" value="Genomic_DNA"/>
</dbReference>
<gene>
    <name evidence="7" type="ORF">OFUS_LOCUS5682</name>
</gene>
<keyword evidence="8" id="KW-1185">Reference proteome</keyword>
<dbReference type="OrthoDB" id="186522at2759"/>
<evidence type="ECO:0000256" key="2">
    <source>
        <dbReference type="ARBA" id="ARBA00008779"/>
    </source>
</evidence>
<reference evidence="7" key="1">
    <citation type="submission" date="2022-03" db="EMBL/GenBank/DDBJ databases">
        <authorList>
            <person name="Martin C."/>
        </authorList>
    </citation>
    <scope>NUCLEOTIDE SEQUENCE</scope>
</reference>
<name>A0A8J1Y8W4_OWEFU</name>
<dbReference type="InterPro" id="IPR017850">
    <property type="entry name" value="Alkaline_phosphatase_core_sf"/>
</dbReference>
<dbReference type="InterPro" id="IPR000917">
    <property type="entry name" value="Sulfatase_N"/>
</dbReference>